<keyword evidence="2" id="KW-1185">Reference proteome</keyword>
<dbReference type="Proteomes" id="UP000013070">
    <property type="component" value="Unassembled WGS sequence"/>
</dbReference>
<evidence type="ECO:0000313" key="1">
    <source>
        <dbReference type="EMBL" id="ENU98192.1"/>
    </source>
</evidence>
<gene>
    <name evidence="1" type="ORF">F969_02919</name>
</gene>
<comment type="caution">
    <text evidence="1">The sequence shown here is derived from an EMBL/GenBank/DDBJ whole genome shotgun (WGS) entry which is preliminary data.</text>
</comment>
<evidence type="ECO:0000313" key="2">
    <source>
        <dbReference type="Proteomes" id="UP000013070"/>
    </source>
</evidence>
<dbReference type="HOGENOM" id="CLU_3338979_0_0_6"/>
<proteinExistence type="predicted"/>
<reference evidence="1 2" key="1">
    <citation type="submission" date="2013-02" db="EMBL/GenBank/DDBJ databases">
        <title>The Genome Sequence of Acinetobacter sp. NIPH 899.</title>
        <authorList>
            <consortium name="The Broad Institute Genome Sequencing Platform"/>
            <consortium name="The Broad Institute Genome Sequencing Center for Infectious Disease"/>
            <person name="Cerqueira G."/>
            <person name="Feldgarden M."/>
            <person name="Courvalin P."/>
            <person name="Perichon B."/>
            <person name="Grillot-Courvalin C."/>
            <person name="Clermont D."/>
            <person name="Rocha E."/>
            <person name="Yoon E.-J."/>
            <person name="Nemec A."/>
            <person name="Walker B."/>
            <person name="Young S.K."/>
            <person name="Zeng Q."/>
            <person name="Gargeya S."/>
            <person name="Fitzgerald M."/>
            <person name="Haas B."/>
            <person name="Abouelleil A."/>
            <person name="Alvarado L."/>
            <person name="Arachchi H.M."/>
            <person name="Berlin A.M."/>
            <person name="Chapman S.B."/>
            <person name="Dewar J."/>
            <person name="Goldberg J."/>
            <person name="Griggs A."/>
            <person name="Gujja S."/>
            <person name="Hansen M."/>
            <person name="Howarth C."/>
            <person name="Imamovic A."/>
            <person name="Larimer J."/>
            <person name="McCowan C."/>
            <person name="Murphy C."/>
            <person name="Neiman D."/>
            <person name="Pearson M."/>
            <person name="Priest M."/>
            <person name="Roberts A."/>
            <person name="Saif S."/>
            <person name="Shea T."/>
            <person name="Sisk P."/>
            <person name="Sykes S."/>
            <person name="Wortman J."/>
            <person name="Nusbaum C."/>
            <person name="Birren B."/>
        </authorList>
    </citation>
    <scope>NUCLEOTIDE SEQUENCE [LARGE SCALE GENOMIC DNA]</scope>
    <source>
        <strain evidence="1 2">NIPH 899</strain>
    </source>
</reference>
<dbReference type="EMBL" id="APPE01000071">
    <property type="protein sequence ID" value="ENU98192.1"/>
    <property type="molecule type" value="Genomic_DNA"/>
</dbReference>
<accession>N8WSE4</accession>
<protein>
    <submittedName>
        <fullName evidence="1">Uncharacterized protein</fullName>
    </submittedName>
</protein>
<sequence length="37" mass="4293">MMSKRVIYKSAIDGRFVTKAYALAHPKTTIKQIRKIK</sequence>
<organism evidence="1 2">
    <name type="scientific">Acinetobacter variabilis</name>
    <dbReference type="NCBI Taxonomy" id="70346"/>
    <lineage>
        <taxon>Bacteria</taxon>
        <taxon>Pseudomonadati</taxon>
        <taxon>Pseudomonadota</taxon>
        <taxon>Gammaproteobacteria</taxon>
        <taxon>Moraxellales</taxon>
        <taxon>Moraxellaceae</taxon>
        <taxon>Acinetobacter</taxon>
    </lineage>
</organism>
<dbReference type="PATRIC" id="fig|1217710.3.peg.2785"/>
<name>N8WSE4_9GAMM</name>
<dbReference type="AlphaFoldDB" id="N8WSE4"/>